<evidence type="ECO:0000256" key="1">
    <source>
        <dbReference type="SAM" id="MobiDB-lite"/>
    </source>
</evidence>
<gene>
    <name evidence="2" type="ORF">ACFPOG_12670</name>
</gene>
<keyword evidence="3" id="KW-1185">Reference proteome</keyword>
<dbReference type="Proteomes" id="UP001596044">
    <property type="component" value="Unassembled WGS sequence"/>
</dbReference>
<accession>A0ABW0K6S6</accession>
<evidence type="ECO:0000313" key="2">
    <source>
        <dbReference type="EMBL" id="MFC5449118.1"/>
    </source>
</evidence>
<name>A0ABW0K6S6_9BACL</name>
<feature type="region of interest" description="Disordered" evidence="1">
    <location>
        <begin position="416"/>
        <end position="447"/>
    </location>
</feature>
<reference evidence="3" key="1">
    <citation type="journal article" date="2019" name="Int. J. Syst. Evol. Microbiol.">
        <title>The Global Catalogue of Microorganisms (GCM) 10K type strain sequencing project: providing services to taxonomists for standard genome sequencing and annotation.</title>
        <authorList>
            <consortium name="The Broad Institute Genomics Platform"/>
            <consortium name="The Broad Institute Genome Sequencing Center for Infectious Disease"/>
            <person name="Wu L."/>
            <person name="Ma J."/>
        </authorList>
    </citation>
    <scope>NUCLEOTIDE SEQUENCE [LARGE SCALE GENOMIC DNA]</scope>
    <source>
        <strain evidence="3">KACC 11904</strain>
    </source>
</reference>
<dbReference type="RefSeq" id="WP_377524742.1">
    <property type="nucleotide sequence ID" value="NZ_JBHSMJ010000017.1"/>
</dbReference>
<proteinExistence type="predicted"/>
<feature type="compositionally biased region" description="Basic and acidic residues" evidence="1">
    <location>
        <begin position="436"/>
        <end position="447"/>
    </location>
</feature>
<dbReference type="InterPro" id="IPR036525">
    <property type="entry name" value="Tubulin/FtsZ_GTPase_sf"/>
</dbReference>
<evidence type="ECO:0000313" key="3">
    <source>
        <dbReference type="Proteomes" id="UP001596044"/>
    </source>
</evidence>
<dbReference type="EMBL" id="JBHSMJ010000017">
    <property type="protein sequence ID" value="MFC5449118.1"/>
    <property type="molecule type" value="Genomic_DNA"/>
</dbReference>
<dbReference type="SUPFAM" id="SSF52490">
    <property type="entry name" value="Tubulin nucleotide-binding domain-like"/>
    <property type="match status" value="1"/>
</dbReference>
<organism evidence="2 3">
    <name type="scientific">Paenibacillus aestuarii</name>
    <dbReference type="NCBI Taxonomy" id="516965"/>
    <lineage>
        <taxon>Bacteria</taxon>
        <taxon>Bacillati</taxon>
        <taxon>Bacillota</taxon>
        <taxon>Bacilli</taxon>
        <taxon>Bacillales</taxon>
        <taxon>Paenibacillaceae</taxon>
        <taxon>Paenibacillus</taxon>
    </lineage>
</organism>
<sequence>MPVKLSFKEMDIGAIYKVLASFAKGPEVEQKLKSLLDVNIVTLGQGGGRKGAEMGRFGWDIWMVNSATVDMAEHDWIERKIKLEDPDRGKLEGTAKNAGIGHAIAQKNVAQFKKIAVETQDSDLVMVTVALGGGQGNGAIPTATEWLIKVRELAGKKTEKDNSTIVVVASLPTRDEANPDIWRNALSGIKLLQDLINQKKIGSVILVDNELIRNYYERNNPLVYNGKTFSALDYSNIMLARTFFEVMVLPLLSGPVSMDSAELMEILTTPGWLTINRTTLSFKDDIDVEREVELLFNDNEVFASLDISSAIAGGIALVTSKSRVIAPSIIDSVKPVANKILGKPSILHSAVIQSNSITDTSYLLGLAVAPSLPDSITQSLMNRYEEEKRRKEERELAARQASAALAGFDDVFSQASRTTEKKRISLDDLEMPAPQQEKKKITIDDLE</sequence>
<evidence type="ECO:0008006" key="4">
    <source>
        <dbReference type="Google" id="ProtNLM"/>
    </source>
</evidence>
<protein>
    <recommendedName>
        <fullName evidence="4">Cell division protein FtsZ</fullName>
    </recommendedName>
</protein>
<dbReference type="Gene3D" id="3.40.50.1440">
    <property type="entry name" value="Tubulin/FtsZ, GTPase domain"/>
    <property type="match status" value="1"/>
</dbReference>
<comment type="caution">
    <text evidence="2">The sequence shown here is derived from an EMBL/GenBank/DDBJ whole genome shotgun (WGS) entry which is preliminary data.</text>
</comment>